<gene>
    <name evidence="1" type="ORF">DCAR_0310685</name>
</gene>
<protein>
    <submittedName>
        <fullName evidence="1">Uncharacterized protein</fullName>
    </submittedName>
</protein>
<organism evidence="1 2">
    <name type="scientific">Daucus carota subsp. sativus</name>
    <name type="common">Carrot</name>
    <dbReference type="NCBI Taxonomy" id="79200"/>
    <lineage>
        <taxon>Eukaryota</taxon>
        <taxon>Viridiplantae</taxon>
        <taxon>Streptophyta</taxon>
        <taxon>Embryophyta</taxon>
        <taxon>Tracheophyta</taxon>
        <taxon>Spermatophyta</taxon>
        <taxon>Magnoliopsida</taxon>
        <taxon>eudicotyledons</taxon>
        <taxon>Gunneridae</taxon>
        <taxon>Pentapetalae</taxon>
        <taxon>asterids</taxon>
        <taxon>campanulids</taxon>
        <taxon>Apiales</taxon>
        <taxon>Apiaceae</taxon>
        <taxon>Apioideae</taxon>
        <taxon>Scandiceae</taxon>
        <taxon>Daucinae</taxon>
        <taxon>Daucus</taxon>
        <taxon>Daucus sect. Daucus</taxon>
    </lineage>
</organism>
<evidence type="ECO:0000313" key="1">
    <source>
        <dbReference type="EMBL" id="WOG91436.1"/>
    </source>
</evidence>
<dbReference type="Proteomes" id="UP000077755">
    <property type="component" value="Chromosome 3"/>
</dbReference>
<reference evidence="1" key="1">
    <citation type="journal article" date="2016" name="Nat. Genet.">
        <title>A high-quality carrot genome assembly provides new insights into carotenoid accumulation and asterid genome evolution.</title>
        <authorList>
            <person name="Iorizzo M."/>
            <person name="Ellison S."/>
            <person name="Senalik D."/>
            <person name="Zeng P."/>
            <person name="Satapoomin P."/>
            <person name="Huang J."/>
            <person name="Bowman M."/>
            <person name="Iovene M."/>
            <person name="Sanseverino W."/>
            <person name="Cavagnaro P."/>
            <person name="Yildiz M."/>
            <person name="Macko-Podgorni A."/>
            <person name="Moranska E."/>
            <person name="Grzebelus E."/>
            <person name="Grzebelus D."/>
            <person name="Ashrafi H."/>
            <person name="Zheng Z."/>
            <person name="Cheng S."/>
            <person name="Spooner D."/>
            <person name="Van Deynze A."/>
            <person name="Simon P."/>
        </authorList>
    </citation>
    <scope>NUCLEOTIDE SEQUENCE</scope>
    <source>
        <tissue evidence="1">Leaf</tissue>
    </source>
</reference>
<dbReference type="Gramene" id="KZN00702">
    <property type="protein sequence ID" value="KZN00702"/>
    <property type="gene ID" value="DCAR_009456"/>
</dbReference>
<dbReference type="Pfam" id="PF13456">
    <property type="entry name" value="RVT_3"/>
    <property type="match status" value="1"/>
</dbReference>
<evidence type="ECO:0000313" key="2">
    <source>
        <dbReference type="Proteomes" id="UP000077755"/>
    </source>
</evidence>
<dbReference type="Gene3D" id="3.30.420.10">
    <property type="entry name" value="Ribonuclease H-like superfamily/Ribonuclease H"/>
    <property type="match status" value="1"/>
</dbReference>
<sequence>MDVPIHTGADEFSTGMLLRDHDHEGKFLAVCISCTLGPGSVLEAETNAIHRGLCWLQSLPFRNVLVESDSLLTVRGIHHTQANWLVISLIAAEGFSILD</sequence>
<dbReference type="InterPro" id="IPR044730">
    <property type="entry name" value="RNase_H-like_dom_plant"/>
</dbReference>
<name>A0A166A3J5_DAUCS</name>
<dbReference type="SUPFAM" id="SSF53098">
    <property type="entry name" value="Ribonuclease H-like"/>
    <property type="match status" value="1"/>
</dbReference>
<dbReference type="GO" id="GO:0003676">
    <property type="term" value="F:nucleic acid binding"/>
    <property type="evidence" value="ECO:0007669"/>
    <property type="project" value="InterPro"/>
</dbReference>
<dbReference type="AlphaFoldDB" id="A0A166A3J5"/>
<dbReference type="GO" id="GO:0004523">
    <property type="term" value="F:RNA-DNA hybrid ribonuclease activity"/>
    <property type="evidence" value="ECO:0007669"/>
    <property type="project" value="InterPro"/>
</dbReference>
<keyword evidence="2" id="KW-1185">Reference proteome</keyword>
<accession>A0A166A3J5</accession>
<dbReference type="InterPro" id="IPR012337">
    <property type="entry name" value="RNaseH-like_sf"/>
</dbReference>
<reference evidence="1" key="2">
    <citation type="submission" date="2022-03" db="EMBL/GenBank/DDBJ databases">
        <title>Draft title - Genomic analysis of global carrot germplasm unveils the trajectory of domestication and the origin of high carotenoid orange carrot.</title>
        <authorList>
            <person name="Iorizzo M."/>
            <person name="Ellison S."/>
            <person name="Senalik D."/>
            <person name="Macko-Podgorni A."/>
            <person name="Grzebelus D."/>
            <person name="Bostan H."/>
            <person name="Rolling W."/>
            <person name="Curaba J."/>
            <person name="Simon P."/>
        </authorList>
    </citation>
    <scope>NUCLEOTIDE SEQUENCE</scope>
    <source>
        <tissue evidence="1">Leaf</tissue>
    </source>
</reference>
<dbReference type="EMBL" id="CP093345">
    <property type="protein sequence ID" value="WOG91436.1"/>
    <property type="molecule type" value="Genomic_DNA"/>
</dbReference>
<dbReference type="CDD" id="cd06222">
    <property type="entry name" value="RNase_H_like"/>
    <property type="match status" value="1"/>
</dbReference>
<dbReference type="InterPro" id="IPR002156">
    <property type="entry name" value="RNaseH_domain"/>
</dbReference>
<proteinExistence type="predicted"/>
<dbReference type="InterPro" id="IPR036397">
    <property type="entry name" value="RNaseH_sf"/>
</dbReference>